<protein>
    <submittedName>
        <fullName evidence="1">Uncharacterized protein</fullName>
    </submittedName>
</protein>
<reference evidence="1 2" key="1">
    <citation type="submission" date="2014-05" db="EMBL/GenBank/DDBJ databases">
        <title>Virophage diversity revealed in metagenomes of freshwater ecosystems.</title>
        <authorList>
            <person name="Oh S."/>
        </authorList>
    </citation>
    <scope>NUCLEOTIDE SEQUENCE [LARGE SCALE GENOMIC DNA]</scope>
</reference>
<name>A0A0R5K6T9_9VIRU</name>
<evidence type="ECO:0000313" key="1">
    <source>
        <dbReference type="EMBL" id="AIF72173.1"/>
    </source>
</evidence>
<keyword evidence="2" id="KW-1185">Reference proteome</keyword>
<sequence>MVNYENDYIWGEYQQRKIFPILETKWLNLEEQARNSKYDFISENVNMEIKSRTNAYNKYPTTLLTCNKVHDLSKTNIFVFNFVYDMENDLSDIYYIEYDEAKFSKYTKQKFSRANQTWDEKDYYYIPITDLIFFYKQTPKRKAFEV</sequence>
<proteinExistence type="predicted"/>
<accession>A0A0R5K6T9</accession>
<gene>
    <name evidence="1" type="ORF">QLV_07</name>
</gene>
<evidence type="ECO:0000313" key="2">
    <source>
        <dbReference type="Proteomes" id="UP000247257"/>
    </source>
</evidence>
<organism evidence="1 2">
    <name type="scientific">Qinghai Lake virophage</name>
    <dbReference type="NCBI Taxonomy" id="1516115"/>
    <lineage>
        <taxon>Viruses</taxon>
        <taxon>Varidnaviria</taxon>
        <taxon>Bamfordvirae</taxon>
        <taxon>Preplasmiviricota</taxon>
        <taxon>Polisuviricotina</taxon>
        <taxon>Virophaviricetes</taxon>
        <taxon>Priklausovirales</taxon>
        <taxon>Omnilimnoviroviridae</taxon>
        <taxon>Panaquavirovirus</taxon>
        <taxon>Panaquavirovirus qinghaense</taxon>
    </lineage>
</organism>
<dbReference type="EMBL" id="KJ854379">
    <property type="protein sequence ID" value="AIF72173.1"/>
    <property type="molecule type" value="Genomic_DNA"/>
</dbReference>
<dbReference type="Proteomes" id="UP000247257">
    <property type="component" value="Segment"/>
</dbReference>